<dbReference type="SUPFAM" id="SSF50729">
    <property type="entry name" value="PH domain-like"/>
    <property type="match status" value="1"/>
</dbReference>
<accession>A0A443SUB9</accession>
<dbReference type="InterPro" id="IPR000195">
    <property type="entry name" value="Rab-GAP-TBC_dom"/>
</dbReference>
<evidence type="ECO:0000256" key="1">
    <source>
        <dbReference type="ARBA" id="ARBA00022468"/>
    </source>
</evidence>
<dbReference type="Gene3D" id="1.10.472.80">
    <property type="entry name" value="Ypt/Rab-GAP domain of gyp1p, domain 3"/>
    <property type="match status" value="1"/>
</dbReference>
<dbReference type="Pfam" id="PF00566">
    <property type="entry name" value="RabGAP-TBC"/>
    <property type="match status" value="1"/>
</dbReference>
<proteinExistence type="predicted"/>
<evidence type="ECO:0000256" key="2">
    <source>
        <dbReference type="ARBA" id="ARBA00023054"/>
    </source>
</evidence>
<dbReference type="EMBL" id="NCKV01000268">
    <property type="protein sequence ID" value="RWS31121.1"/>
    <property type="molecule type" value="Genomic_DNA"/>
</dbReference>
<keyword evidence="7" id="KW-1185">Reference proteome</keyword>
<sequence length="845" mass="97235">MSAESNDLQRDSLYTRNEQQLLCGFLNKSSGKGPLKAFRRRWFAFNENSGKLCYYRSNEDSLVLGEIDIKQASFALIANSDPNSSVFRIVSGNKEFILEASDRESCLYWLQELQKLRRCCVGATNINQEYLSNYKLNSLSYGNTIFYDNSSNVNEFETLVNESASPLKQCSSPSTRAKTIGNVLNRIQKKAEIMMAPKRVSSCGKCKESEEQLCAISDDLMVVKHELQTSREVIKVLQQQLEIALNEKETYQSLCKSDHIPEEIANSFEERNKELISTNVKLKDLSLELEKLRNNYDCTKNDNDGLKQQVTVLQELLLAKDETVISLTNELFDLESAKRAPGDSKTTDGFIVKSNEIESLKDALKAYEQNNEFLTKEIVELNELRNSNERLQSELQLKCYEWEAKCCQIQSKLLSLLKEIKESIRITVDLKEPENIILRNEAIVTLVNRLLEESSLDIPLSWHEGNRQRTDTVVSTKSVDYDELGFCSKNDDADVVEMLANKADSLKVKSEELKDPDMAKSFAAWKSKWDVFVGNLGNNDLQRSVELKLMLRSGVPQEYRCKIWKALIHMRLKVMKHNLSANYYQKLLSQQTDSDRKWNIAGKQIELDLLRTLPNNKHFESSQSDGTCRLRRVLVAYSRHNPVVGYCQGMNRLAAVALLFMPEEDAFWCLVAIIEKIMPREYYTNNLLGAHVDQYVFRELLIDKLPTLHNHLETLGVEISFFSWFLTCFVDNIPTKIYLRVWDVFLYEGSKVMFRFALAFLKYHEEEILKMNDAMTINQFMRGIGDRTNDVKTLCHIAFTSLNPFPMSKVKQKRSHYTTLVTGELKKLDEIRKSLPSHENDSQSD</sequence>
<dbReference type="AlphaFoldDB" id="A0A443SUB9"/>
<dbReference type="InterPro" id="IPR050302">
    <property type="entry name" value="Rab_GAP_TBC_domain"/>
</dbReference>
<dbReference type="OrthoDB" id="294251at2759"/>
<dbReference type="Gene3D" id="2.30.29.30">
    <property type="entry name" value="Pleckstrin-homology domain (PH domain)/Phosphotyrosine-binding domain (PTB)"/>
    <property type="match status" value="1"/>
</dbReference>
<dbReference type="PANTHER" id="PTHR47219:SF20">
    <property type="entry name" value="TBC1 DOMAIN FAMILY MEMBER 2B"/>
    <property type="match status" value="1"/>
</dbReference>
<dbReference type="VEuPathDB" id="VectorBase:LDEU000920"/>
<name>A0A443SUB9_9ACAR</name>
<dbReference type="GO" id="GO:0005096">
    <property type="term" value="F:GTPase activator activity"/>
    <property type="evidence" value="ECO:0007669"/>
    <property type="project" value="UniProtKB-KW"/>
</dbReference>
<evidence type="ECO:0000259" key="5">
    <source>
        <dbReference type="PROSITE" id="PS50086"/>
    </source>
</evidence>
<dbReference type="FunFam" id="1.10.472.80:FF:000018">
    <property type="entry name" value="TBC1 domain family member 2B"/>
    <property type="match status" value="1"/>
</dbReference>
<dbReference type="Gene3D" id="1.10.8.270">
    <property type="entry name" value="putative rabgap domain of human tbc1 domain family member 14 like domains"/>
    <property type="match status" value="1"/>
</dbReference>
<dbReference type="Pfam" id="PF00169">
    <property type="entry name" value="PH"/>
    <property type="match status" value="1"/>
</dbReference>
<evidence type="ECO:0000313" key="7">
    <source>
        <dbReference type="Proteomes" id="UP000288716"/>
    </source>
</evidence>
<dbReference type="STRING" id="299467.A0A443SUB9"/>
<dbReference type="PROSITE" id="PS50003">
    <property type="entry name" value="PH_DOMAIN"/>
    <property type="match status" value="1"/>
</dbReference>
<dbReference type="GO" id="GO:0031267">
    <property type="term" value="F:small GTPase binding"/>
    <property type="evidence" value="ECO:0007669"/>
    <property type="project" value="TreeGrafter"/>
</dbReference>
<evidence type="ECO:0000256" key="3">
    <source>
        <dbReference type="SAM" id="Coils"/>
    </source>
</evidence>
<dbReference type="SMART" id="SM00164">
    <property type="entry name" value="TBC"/>
    <property type="match status" value="1"/>
</dbReference>
<comment type="caution">
    <text evidence="6">The sequence shown here is derived from an EMBL/GenBank/DDBJ whole genome shotgun (WGS) entry which is preliminary data.</text>
</comment>
<dbReference type="Proteomes" id="UP000288716">
    <property type="component" value="Unassembled WGS sequence"/>
</dbReference>
<dbReference type="GO" id="GO:0005829">
    <property type="term" value="C:cytosol"/>
    <property type="evidence" value="ECO:0007669"/>
    <property type="project" value="UniProtKB-ARBA"/>
</dbReference>
<dbReference type="FunFam" id="1.10.8.270:FF:000014">
    <property type="entry name" value="Putative TBC1 domain family member 2B"/>
    <property type="match status" value="1"/>
</dbReference>
<organism evidence="6 7">
    <name type="scientific">Leptotrombidium deliense</name>
    <dbReference type="NCBI Taxonomy" id="299467"/>
    <lineage>
        <taxon>Eukaryota</taxon>
        <taxon>Metazoa</taxon>
        <taxon>Ecdysozoa</taxon>
        <taxon>Arthropoda</taxon>
        <taxon>Chelicerata</taxon>
        <taxon>Arachnida</taxon>
        <taxon>Acari</taxon>
        <taxon>Acariformes</taxon>
        <taxon>Trombidiformes</taxon>
        <taxon>Prostigmata</taxon>
        <taxon>Anystina</taxon>
        <taxon>Parasitengona</taxon>
        <taxon>Trombiculoidea</taxon>
        <taxon>Trombiculidae</taxon>
        <taxon>Leptotrombidium</taxon>
    </lineage>
</organism>
<evidence type="ECO:0000259" key="4">
    <source>
        <dbReference type="PROSITE" id="PS50003"/>
    </source>
</evidence>
<feature type="domain" description="Rab-GAP TBC" evidence="5">
    <location>
        <begin position="554"/>
        <end position="749"/>
    </location>
</feature>
<dbReference type="PANTHER" id="PTHR47219">
    <property type="entry name" value="RAB GTPASE-ACTIVATING PROTEIN 1-LIKE"/>
    <property type="match status" value="1"/>
</dbReference>
<dbReference type="SUPFAM" id="SSF47923">
    <property type="entry name" value="Ypt/Rab-GAP domain of gyp1p"/>
    <property type="match status" value="2"/>
</dbReference>
<dbReference type="InterPro" id="IPR001849">
    <property type="entry name" value="PH_domain"/>
</dbReference>
<protein>
    <submittedName>
        <fullName evidence="6">TBC1 domain family member 2B-like isoform X1</fullName>
    </submittedName>
</protein>
<keyword evidence="1" id="KW-0343">GTPase activation</keyword>
<feature type="coiled-coil region" evidence="3">
    <location>
        <begin position="350"/>
        <end position="394"/>
    </location>
</feature>
<feature type="coiled-coil region" evidence="3">
    <location>
        <begin position="227"/>
        <end position="309"/>
    </location>
</feature>
<dbReference type="InterPro" id="IPR035969">
    <property type="entry name" value="Rab-GAP_TBC_sf"/>
</dbReference>
<dbReference type="GO" id="GO:0031410">
    <property type="term" value="C:cytoplasmic vesicle"/>
    <property type="evidence" value="ECO:0007669"/>
    <property type="project" value="UniProtKB-ARBA"/>
</dbReference>
<feature type="domain" description="PH" evidence="4">
    <location>
        <begin position="19"/>
        <end position="118"/>
    </location>
</feature>
<dbReference type="PROSITE" id="PS50086">
    <property type="entry name" value="TBC_RABGAP"/>
    <property type="match status" value="1"/>
</dbReference>
<evidence type="ECO:0000313" key="6">
    <source>
        <dbReference type="EMBL" id="RWS31121.1"/>
    </source>
</evidence>
<gene>
    <name evidence="6" type="ORF">B4U80_08843</name>
</gene>
<reference evidence="6 7" key="1">
    <citation type="journal article" date="2018" name="Gigascience">
        <title>Genomes of trombidid mites reveal novel predicted allergens and laterally-transferred genes associated with secondary metabolism.</title>
        <authorList>
            <person name="Dong X."/>
            <person name="Chaisiri K."/>
            <person name="Xia D."/>
            <person name="Armstrong S.D."/>
            <person name="Fang Y."/>
            <person name="Donnelly M.J."/>
            <person name="Kadowaki T."/>
            <person name="McGarry J.W."/>
            <person name="Darby A.C."/>
            <person name="Makepeace B.L."/>
        </authorList>
    </citation>
    <scope>NUCLEOTIDE SEQUENCE [LARGE SCALE GENOMIC DNA]</scope>
    <source>
        <strain evidence="6">UoL-UT</strain>
    </source>
</reference>
<dbReference type="InterPro" id="IPR011993">
    <property type="entry name" value="PH-like_dom_sf"/>
</dbReference>
<dbReference type="SMART" id="SM00233">
    <property type="entry name" value="PH"/>
    <property type="match status" value="1"/>
</dbReference>
<keyword evidence="2 3" id="KW-0175">Coiled coil</keyword>